<feature type="domain" description="ABC transporter" evidence="8">
    <location>
        <begin position="32"/>
        <end position="79"/>
    </location>
</feature>
<dbReference type="GO" id="GO:0016887">
    <property type="term" value="F:ATP hydrolysis activity"/>
    <property type="evidence" value="ECO:0007669"/>
    <property type="project" value="InterPro"/>
</dbReference>
<accession>A0A402AXX4</accession>
<sequence>MSVEVREATTLLDVRNVSVDYYAANGAVHAVRDVNLTLKRGEIMGLAGESGSGKSTLAYAIARLLRPPAVVTGGEILYYPGQMCRPSLRGS</sequence>
<evidence type="ECO:0000256" key="3">
    <source>
        <dbReference type="ARBA" id="ARBA00022448"/>
    </source>
</evidence>
<dbReference type="Gene3D" id="3.40.50.300">
    <property type="entry name" value="P-loop containing nucleotide triphosphate hydrolases"/>
    <property type="match status" value="1"/>
</dbReference>
<organism evidence="9 10">
    <name type="scientific">Dictyobacter kobayashii</name>
    <dbReference type="NCBI Taxonomy" id="2014872"/>
    <lineage>
        <taxon>Bacteria</taxon>
        <taxon>Bacillati</taxon>
        <taxon>Chloroflexota</taxon>
        <taxon>Ktedonobacteria</taxon>
        <taxon>Ktedonobacterales</taxon>
        <taxon>Dictyobacteraceae</taxon>
        <taxon>Dictyobacter</taxon>
    </lineage>
</organism>
<comment type="subcellular location">
    <subcellularLocation>
        <location evidence="1">Membrane</location>
    </subcellularLocation>
</comment>
<dbReference type="GO" id="GO:0016020">
    <property type="term" value="C:membrane"/>
    <property type="evidence" value="ECO:0007669"/>
    <property type="project" value="UniProtKB-SubCell"/>
</dbReference>
<evidence type="ECO:0000256" key="1">
    <source>
        <dbReference type="ARBA" id="ARBA00004370"/>
    </source>
</evidence>
<keyword evidence="6" id="KW-1278">Translocase</keyword>
<evidence type="ECO:0000259" key="8">
    <source>
        <dbReference type="Pfam" id="PF00005"/>
    </source>
</evidence>
<keyword evidence="4" id="KW-1003">Cell membrane</keyword>
<evidence type="ECO:0000313" key="9">
    <source>
        <dbReference type="EMBL" id="GCE23991.1"/>
    </source>
</evidence>
<dbReference type="GO" id="GO:0005524">
    <property type="term" value="F:ATP binding"/>
    <property type="evidence" value="ECO:0007669"/>
    <property type="project" value="InterPro"/>
</dbReference>
<dbReference type="InterPro" id="IPR027417">
    <property type="entry name" value="P-loop_NTPase"/>
</dbReference>
<evidence type="ECO:0000256" key="2">
    <source>
        <dbReference type="ARBA" id="ARBA00005417"/>
    </source>
</evidence>
<dbReference type="Proteomes" id="UP000287188">
    <property type="component" value="Unassembled WGS sequence"/>
</dbReference>
<dbReference type="PANTHER" id="PTHR43297:SF14">
    <property type="entry name" value="ATPASE AAA-TYPE CORE DOMAIN-CONTAINING PROTEIN"/>
    <property type="match status" value="1"/>
</dbReference>
<name>A0A402AXX4_9CHLR</name>
<evidence type="ECO:0000256" key="7">
    <source>
        <dbReference type="ARBA" id="ARBA00023136"/>
    </source>
</evidence>
<evidence type="ECO:0000256" key="5">
    <source>
        <dbReference type="ARBA" id="ARBA00022519"/>
    </source>
</evidence>
<evidence type="ECO:0000313" key="10">
    <source>
        <dbReference type="Proteomes" id="UP000287188"/>
    </source>
</evidence>
<dbReference type="SUPFAM" id="SSF52540">
    <property type="entry name" value="P-loop containing nucleoside triphosphate hydrolases"/>
    <property type="match status" value="1"/>
</dbReference>
<evidence type="ECO:0000256" key="4">
    <source>
        <dbReference type="ARBA" id="ARBA00022475"/>
    </source>
</evidence>
<dbReference type="InterPro" id="IPR003439">
    <property type="entry name" value="ABC_transporter-like_ATP-bd"/>
</dbReference>
<keyword evidence="3" id="KW-0813">Transport</keyword>
<evidence type="ECO:0000256" key="6">
    <source>
        <dbReference type="ARBA" id="ARBA00022967"/>
    </source>
</evidence>
<dbReference type="AlphaFoldDB" id="A0A402AXX4"/>
<comment type="caution">
    <text evidence="9">The sequence shown here is derived from an EMBL/GenBank/DDBJ whole genome shotgun (WGS) entry which is preliminary data.</text>
</comment>
<proteinExistence type="inferred from homology"/>
<protein>
    <recommendedName>
        <fullName evidence="8">ABC transporter domain-containing protein</fullName>
    </recommendedName>
</protein>
<dbReference type="EMBL" id="BIFS01000002">
    <property type="protein sequence ID" value="GCE23991.1"/>
    <property type="molecule type" value="Genomic_DNA"/>
</dbReference>
<dbReference type="InterPro" id="IPR050388">
    <property type="entry name" value="ABC_Ni/Peptide_Import"/>
</dbReference>
<keyword evidence="7" id="KW-0472">Membrane</keyword>
<keyword evidence="10" id="KW-1185">Reference proteome</keyword>
<dbReference type="PANTHER" id="PTHR43297">
    <property type="entry name" value="OLIGOPEPTIDE TRANSPORT ATP-BINDING PROTEIN APPD"/>
    <property type="match status" value="1"/>
</dbReference>
<gene>
    <name evidence="9" type="ORF">KDK_77910</name>
</gene>
<keyword evidence="5" id="KW-0997">Cell inner membrane</keyword>
<comment type="similarity">
    <text evidence="2">Belongs to the ABC transporter superfamily.</text>
</comment>
<dbReference type="Pfam" id="PF00005">
    <property type="entry name" value="ABC_tran"/>
    <property type="match status" value="1"/>
</dbReference>
<reference evidence="10" key="1">
    <citation type="submission" date="2018-12" db="EMBL/GenBank/DDBJ databases">
        <title>Tengunoibacter tsumagoiensis gen. nov., sp. nov., Dictyobacter kobayashii sp. nov., D. alpinus sp. nov., and D. joshuensis sp. nov. and description of Dictyobacteraceae fam. nov. within the order Ktedonobacterales isolated from Tengu-no-mugimeshi.</title>
        <authorList>
            <person name="Wang C.M."/>
            <person name="Zheng Y."/>
            <person name="Sakai Y."/>
            <person name="Toyoda A."/>
            <person name="Minakuchi Y."/>
            <person name="Abe K."/>
            <person name="Yokota A."/>
            <person name="Yabe S."/>
        </authorList>
    </citation>
    <scope>NUCLEOTIDE SEQUENCE [LARGE SCALE GENOMIC DNA]</scope>
    <source>
        <strain evidence="10">Uno11</strain>
    </source>
</reference>